<dbReference type="Proteomes" id="UP000494222">
    <property type="component" value="Unassembled WGS sequence"/>
</dbReference>
<sequence length="794" mass="89232">MAITVKARVLLELGAELISSDQIAIYELVKNSLDARATRIEVRVRVALPRSEYLSIRQKLEQSVEKKERLSRDAVRKMLDAGMELTVDQEDRDAFFEIVLSPSNDDYIQALDAAYTQFNWVEIMDDGSGMSFDDLSGVYLTIGTTHRLDDRLRGGDHTVLGEKGIGRLSAVRLGDQLHVLTSKKGDKSLHELKIDWSTIKRNPHLNLDEFPAAPHVGPKKSKASDHGTVIRMSNLTSEWSIEKMESLAKTDFAKLVDPFLNTFSRPNIRLSFNGQPVDIPSFQTRQLTYAHARCSASFALDDNGQPVLSGEVVYKSYGQSKPFRLEGVHLLSALTLKGKRPKAGETPRPPGTLMQGLATLGPFEMEAHWFNRQKLRLDKPDGYEVALQWLTHWGGGLLLYRDHYRVYPYAEARDDWLDLDGSALAAQGYKMNRKQLVGAVRISSRGNPHLQDQTNREGLRDTEEKSALIALLRHILVIEFKSYLNAVEGAQDESAAKEFPKLEKRLEEAQKQALKQVQHLRTKVTAPEDVAAINTLLARMTDMSEAWERSKMTVRAYEEDIDKYVHLAGVGLMTEFIFHELARLSANTLKVLQTYKPSNSTENRQLRNLRDQLSTLERRIRVLDPLSTPGRQRTESFDLVQMLRDVGEMHEPQFGRHGIKVDLSGLGNSPVLVKAVRGQLLQIVENFVANSVYWLKLQATMKRFEPCISFSIDREAKTFAVLDNGPGIPEDRGDEVFNAFFTTKPSGEGRGMGLYIAKKLAEGNSMEIALAEADEDRIHHGFVVTYGGEGDGDS</sequence>
<gene>
    <name evidence="12" type="ORF">BLA24064_03965</name>
    <name evidence="11" type="ORF">F7R21_09970</name>
</gene>
<keyword evidence="4" id="KW-0808">Transferase</keyword>
<keyword evidence="13" id="KW-1185">Reference proteome</keyword>
<evidence type="ECO:0000313" key="11">
    <source>
        <dbReference type="EMBL" id="KAB0642896.1"/>
    </source>
</evidence>
<evidence type="ECO:0000256" key="8">
    <source>
        <dbReference type="ARBA" id="ARBA00023012"/>
    </source>
</evidence>
<keyword evidence="6 11" id="KW-0418">Kinase</keyword>
<accession>A0A6H9SPY7</accession>
<evidence type="ECO:0000256" key="5">
    <source>
        <dbReference type="ARBA" id="ARBA00022741"/>
    </source>
</evidence>
<dbReference type="EMBL" id="CABVPL010000031">
    <property type="protein sequence ID" value="VWB83984.1"/>
    <property type="molecule type" value="Genomic_DNA"/>
</dbReference>
<name>A0A6H9SPY7_9BURK</name>
<evidence type="ECO:0000256" key="3">
    <source>
        <dbReference type="ARBA" id="ARBA00022553"/>
    </source>
</evidence>
<dbReference type="Pfam" id="PF13589">
    <property type="entry name" value="HATPase_c_3"/>
    <property type="match status" value="1"/>
</dbReference>
<evidence type="ECO:0000256" key="7">
    <source>
        <dbReference type="ARBA" id="ARBA00022840"/>
    </source>
</evidence>
<feature type="coiled-coil region" evidence="9">
    <location>
        <begin position="492"/>
        <end position="523"/>
    </location>
</feature>
<dbReference type="SMART" id="SM00387">
    <property type="entry name" value="HATPase_c"/>
    <property type="match status" value="1"/>
</dbReference>
<dbReference type="InterPro" id="IPR003594">
    <property type="entry name" value="HATPase_dom"/>
</dbReference>
<dbReference type="InterPro" id="IPR005467">
    <property type="entry name" value="His_kinase_dom"/>
</dbReference>
<proteinExistence type="predicted"/>
<keyword evidence="3" id="KW-0597">Phosphoprotein</keyword>
<evidence type="ECO:0000256" key="2">
    <source>
        <dbReference type="ARBA" id="ARBA00012438"/>
    </source>
</evidence>
<dbReference type="PRINTS" id="PR00344">
    <property type="entry name" value="BCTRLSENSOR"/>
</dbReference>
<dbReference type="EMBL" id="VZOJ01000019">
    <property type="protein sequence ID" value="KAB0642896.1"/>
    <property type="molecule type" value="Genomic_DNA"/>
</dbReference>
<reference evidence="12 14" key="2">
    <citation type="submission" date="2019-09" db="EMBL/GenBank/DDBJ databases">
        <authorList>
            <person name="Depoorter E."/>
        </authorList>
    </citation>
    <scope>NUCLEOTIDE SEQUENCE [LARGE SCALE GENOMIC DNA]</scope>
    <source>
        <strain evidence="12">LMG 24064</strain>
    </source>
</reference>
<evidence type="ECO:0000256" key="1">
    <source>
        <dbReference type="ARBA" id="ARBA00000085"/>
    </source>
</evidence>
<keyword evidence="7" id="KW-0067">ATP-binding</keyword>
<evidence type="ECO:0000256" key="9">
    <source>
        <dbReference type="SAM" id="Coils"/>
    </source>
</evidence>
<dbReference type="PANTHER" id="PTHR43065">
    <property type="entry name" value="SENSOR HISTIDINE KINASE"/>
    <property type="match status" value="1"/>
</dbReference>
<dbReference type="InterPro" id="IPR036890">
    <property type="entry name" value="HATPase_C_sf"/>
</dbReference>
<evidence type="ECO:0000256" key="4">
    <source>
        <dbReference type="ARBA" id="ARBA00022679"/>
    </source>
</evidence>
<feature type="domain" description="Histidine kinase" evidence="10">
    <location>
        <begin position="576"/>
        <end position="794"/>
    </location>
</feature>
<dbReference type="InterPro" id="IPR004358">
    <property type="entry name" value="Sig_transdc_His_kin-like_C"/>
</dbReference>
<dbReference type="GO" id="GO:0004673">
    <property type="term" value="F:protein histidine kinase activity"/>
    <property type="evidence" value="ECO:0007669"/>
    <property type="project" value="UniProtKB-EC"/>
</dbReference>
<dbReference type="GeneID" id="99793729"/>
<dbReference type="Pfam" id="PF02518">
    <property type="entry name" value="HATPase_c"/>
    <property type="match status" value="1"/>
</dbReference>
<organism evidence="11 13">
    <name type="scientific">Burkholderia latens</name>
    <dbReference type="NCBI Taxonomy" id="488446"/>
    <lineage>
        <taxon>Bacteria</taxon>
        <taxon>Pseudomonadati</taxon>
        <taxon>Pseudomonadota</taxon>
        <taxon>Betaproteobacteria</taxon>
        <taxon>Burkholderiales</taxon>
        <taxon>Burkholderiaceae</taxon>
        <taxon>Burkholderia</taxon>
        <taxon>Burkholderia cepacia complex</taxon>
    </lineage>
</organism>
<evidence type="ECO:0000256" key="6">
    <source>
        <dbReference type="ARBA" id="ARBA00022777"/>
    </source>
</evidence>
<dbReference type="AlphaFoldDB" id="A0A6H9SPY7"/>
<dbReference type="GO" id="GO:0000160">
    <property type="term" value="P:phosphorelay signal transduction system"/>
    <property type="evidence" value="ECO:0007669"/>
    <property type="project" value="UniProtKB-KW"/>
</dbReference>
<protein>
    <recommendedName>
        <fullName evidence="2">histidine kinase</fullName>
        <ecNumber evidence="2">2.7.13.3</ecNumber>
    </recommendedName>
</protein>
<dbReference type="RefSeq" id="WP_151064152.1">
    <property type="nucleotide sequence ID" value="NZ_CABVPL010000031.1"/>
</dbReference>
<dbReference type="Gene3D" id="3.30.565.10">
    <property type="entry name" value="Histidine kinase-like ATPase, C-terminal domain"/>
    <property type="match status" value="2"/>
</dbReference>
<dbReference type="GO" id="GO:0005524">
    <property type="term" value="F:ATP binding"/>
    <property type="evidence" value="ECO:0007669"/>
    <property type="project" value="UniProtKB-KW"/>
</dbReference>
<keyword evidence="5" id="KW-0547">Nucleotide-binding</keyword>
<keyword evidence="8" id="KW-0902">Two-component regulatory system</keyword>
<evidence type="ECO:0000259" key="10">
    <source>
        <dbReference type="PROSITE" id="PS50109"/>
    </source>
</evidence>
<dbReference type="PROSITE" id="PS50109">
    <property type="entry name" value="HIS_KIN"/>
    <property type="match status" value="1"/>
</dbReference>
<evidence type="ECO:0000313" key="12">
    <source>
        <dbReference type="EMBL" id="VWB83984.1"/>
    </source>
</evidence>
<dbReference type="Proteomes" id="UP000430232">
    <property type="component" value="Unassembled WGS sequence"/>
</dbReference>
<dbReference type="OrthoDB" id="9816482at2"/>
<dbReference type="EC" id="2.7.13.3" evidence="2"/>
<dbReference type="SUPFAM" id="SSF55874">
    <property type="entry name" value="ATPase domain of HSP90 chaperone/DNA topoisomerase II/histidine kinase"/>
    <property type="match status" value="2"/>
</dbReference>
<comment type="catalytic activity">
    <reaction evidence="1">
        <text>ATP + protein L-histidine = ADP + protein N-phospho-L-histidine.</text>
        <dbReference type="EC" id="2.7.13.3"/>
    </reaction>
</comment>
<evidence type="ECO:0000313" key="13">
    <source>
        <dbReference type="Proteomes" id="UP000430232"/>
    </source>
</evidence>
<reference evidence="11 13" key="1">
    <citation type="submission" date="2019-09" db="EMBL/GenBank/DDBJ databases">
        <title>Draft genome sequences of 48 bacterial type strains from the CCUG.</title>
        <authorList>
            <person name="Tunovic T."/>
            <person name="Pineiro-Iglesias B."/>
            <person name="Unosson C."/>
            <person name="Inganas E."/>
            <person name="Ohlen M."/>
            <person name="Cardew S."/>
            <person name="Jensie-Markopoulos S."/>
            <person name="Salva-Serra F."/>
            <person name="Jaen-Luchoro D."/>
            <person name="Karlsson R."/>
            <person name="Svensson-Stadler L."/>
            <person name="Chun J."/>
            <person name="Moore E."/>
        </authorList>
    </citation>
    <scope>NUCLEOTIDE SEQUENCE [LARGE SCALE GENOMIC DNA]</scope>
    <source>
        <strain evidence="11 13">CCUG 54555</strain>
    </source>
</reference>
<keyword evidence="9" id="KW-0175">Coiled coil</keyword>
<evidence type="ECO:0000313" key="14">
    <source>
        <dbReference type="Proteomes" id="UP000494222"/>
    </source>
</evidence>
<dbReference type="PANTHER" id="PTHR43065:SF10">
    <property type="entry name" value="PEROXIDE STRESS-ACTIVATED HISTIDINE KINASE MAK3"/>
    <property type="match status" value="1"/>
</dbReference>